<dbReference type="AlphaFoldDB" id="A0A370I4W2"/>
<evidence type="ECO:0000313" key="2">
    <source>
        <dbReference type="EMBL" id="RDI65752.1"/>
    </source>
</evidence>
<dbReference type="RefSeq" id="WP_067999974.1">
    <property type="nucleotide sequence ID" value="NZ_QQBC01000005.1"/>
</dbReference>
<evidence type="ECO:0008006" key="4">
    <source>
        <dbReference type="Google" id="ProtNLM"/>
    </source>
</evidence>
<gene>
    <name evidence="2" type="ORF">DFR76_10567</name>
</gene>
<dbReference type="Proteomes" id="UP000254869">
    <property type="component" value="Unassembled WGS sequence"/>
</dbReference>
<protein>
    <recommendedName>
        <fullName evidence="4">Minor structural protein GP20</fullName>
    </recommendedName>
</protein>
<proteinExistence type="predicted"/>
<sequence length="216" mass="23527">MSNQHAAIEDTVTEAEDFVDGDEATDAAGEQELNRYGYPDATPLTEMSIEQQAAYWKHKARVHEQRSKSKQAGHTPEEVQALREELEALRSAQLSESERAHADAVETARIAGRDEARAQLMPLVQEAQLRGYASTVIKGARLDGWVATVNVTAFCAEDGSVDGAKVVEHLRTQYGEEPATPSTYPNFGQGSSGAHPEKSTKSDGLAEARRRFTKAA</sequence>
<evidence type="ECO:0000313" key="3">
    <source>
        <dbReference type="Proteomes" id="UP000254869"/>
    </source>
</evidence>
<feature type="region of interest" description="Disordered" evidence="1">
    <location>
        <begin position="60"/>
        <end position="79"/>
    </location>
</feature>
<reference evidence="2 3" key="1">
    <citation type="submission" date="2018-07" db="EMBL/GenBank/DDBJ databases">
        <title>Genomic Encyclopedia of Type Strains, Phase IV (KMG-IV): sequencing the most valuable type-strain genomes for metagenomic binning, comparative biology and taxonomic classification.</title>
        <authorList>
            <person name="Goeker M."/>
        </authorList>
    </citation>
    <scope>NUCLEOTIDE SEQUENCE [LARGE SCALE GENOMIC DNA]</scope>
    <source>
        <strain evidence="2 3">DSM 44290</strain>
    </source>
</reference>
<feature type="compositionally biased region" description="Polar residues" evidence="1">
    <location>
        <begin position="180"/>
        <end position="189"/>
    </location>
</feature>
<feature type="compositionally biased region" description="Basic and acidic residues" evidence="1">
    <location>
        <begin position="195"/>
        <end position="210"/>
    </location>
</feature>
<evidence type="ECO:0000256" key="1">
    <source>
        <dbReference type="SAM" id="MobiDB-lite"/>
    </source>
</evidence>
<accession>A0A370I4W2</accession>
<comment type="caution">
    <text evidence="2">The sequence shown here is derived from an EMBL/GenBank/DDBJ whole genome shotgun (WGS) entry which is preliminary data.</text>
</comment>
<feature type="region of interest" description="Disordered" evidence="1">
    <location>
        <begin position="176"/>
        <end position="216"/>
    </location>
</feature>
<dbReference type="EMBL" id="QQBC01000005">
    <property type="protein sequence ID" value="RDI65752.1"/>
    <property type="molecule type" value="Genomic_DNA"/>
</dbReference>
<feature type="region of interest" description="Disordered" evidence="1">
    <location>
        <begin position="1"/>
        <end position="35"/>
    </location>
</feature>
<dbReference type="STRING" id="1210086.GCA_001613105_04116"/>
<keyword evidence="3" id="KW-1185">Reference proteome</keyword>
<name>A0A370I4W2_9NOCA</name>
<feature type="compositionally biased region" description="Acidic residues" evidence="1">
    <location>
        <begin position="11"/>
        <end position="25"/>
    </location>
</feature>
<organism evidence="2 3">
    <name type="scientific">Nocardia pseudobrasiliensis</name>
    <dbReference type="NCBI Taxonomy" id="45979"/>
    <lineage>
        <taxon>Bacteria</taxon>
        <taxon>Bacillati</taxon>
        <taxon>Actinomycetota</taxon>
        <taxon>Actinomycetes</taxon>
        <taxon>Mycobacteriales</taxon>
        <taxon>Nocardiaceae</taxon>
        <taxon>Nocardia</taxon>
    </lineage>
</organism>